<dbReference type="EMBL" id="RXGB01004958">
    <property type="protein sequence ID" value="TMW88640.1"/>
    <property type="molecule type" value="Genomic_DNA"/>
</dbReference>
<organism evidence="2">
    <name type="scientific">Solanum chilense</name>
    <name type="common">Tomato</name>
    <name type="synonym">Lycopersicon chilense</name>
    <dbReference type="NCBI Taxonomy" id="4083"/>
    <lineage>
        <taxon>Eukaryota</taxon>
        <taxon>Viridiplantae</taxon>
        <taxon>Streptophyta</taxon>
        <taxon>Embryophyta</taxon>
        <taxon>Tracheophyta</taxon>
        <taxon>Spermatophyta</taxon>
        <taxon>Magnoliopsida</taxon>
        <taxon>eudicotyledons</taxon>
        <taxon>Gunneridae</taxon>
        <taxon>Pentapetalae</taxon>
        <taxon>asterids</taxon>
        <taxon>lamiids</taxon>
        <taxon>Solanales</taxon>
        <taxon>Solanaceae</taxon>
        <taxon>Solanoideae</taxon>
        <taxon>Solaneae</taxon>
        <taxon>Solanum</taxon>
        <taxon>Solanum subgen. Lycopersicon</taxon>
    </lineage>
</organism>
<feature type="transmembrane region" description="Helical" evidence="1">
    <location>
        <begin position="102"/>
        <end position="126"/>
    </location>
</feature>
<feature type="transmembrane region" description="Helical" evidence="1">
    <location>
        <begin position="77"/>
        <end position="96"/>
    </location>
</feature>
<comment type="caution">
    <text evidence="2">The sequence shown here is derived from an EMBL/GenBank/DDBJ whole genome shotgun (WGS) entry which is preliminary data.</text>
</comment>
<keyword evidence="1" id="KW-0472">Membrane</keyword>
<keyword evidence="1" id="KW-0812">Transmembrane</keyword>
<protein>
    <submittedName>
        <fullName evidence="2">Uncharacterized protein</fullName>
    </submittedName>
</protein>
<keyword evidence="1" id="KW-1133">Transmembrane helix</keyword>
<accession>A0A6N2B3T0</accession>
<reference evidence="2" key="1">
    <citation type="submission" date="2019-05" db="EMBL/GenBank/DDBJ databases">
        <title>The de novo reference genome and transcriptome assemblies of the wild tomato species Solanum chilense.</title>
        <authorList>
            <person name="Stam R."/>
            <person name="Nosenko T."/>
            <person name="Hoerger A.C."/>
            <person name="Stephan W."/>
            <person name="Seidel M.A."/>
            <person name="Kuhn J.M.M."/>
            <person name="Haberer G."/>
            <person name="Tellier A."/>
        </authorList>
    </citation>
    <scope>NUCLEOTIDE SEQUENCE</scope>
    <source>
        <tissue evidence="2">Mature leaves</tissue>
    </source>
</reference>
<sequence length="139" mass="16072">MPPHYLINIKSRIIVGFVGRLHKDKVSRLSKYVQNNPYGVMTPSSPQKNNHEVHIYGLPLPSRNLNNLSQTTRLKMLCLNLLTIRTLSHIFCNVLIHVIPPIYILKIMIHFGGTWMYGIFGTMVLYHNPGPQIIHIWYT</sequence>
<evidence type="ECO:0000256" key="1">
    <source>
        <dbReference type="SAM" id="Phobius"/>
    </source>
</evidence>
<proteinExistence type="predicted"/>
<dbReference type="AlphaFoldDB" id="A0A6N2B3T0"/>
<gene>
    <name evidence="2" type="ORF">EJD97_018292</name>
</gene>
<name>A0A6N2B3T0_SOLCI</name>
<evidence type="ECO:0000313" key="2">
    <source>
        <dbReference type="EMBL" id="TMW88640.1"/>
    </source>
</evidence>